<dbReference type="GO" id="GO:0004866">
    <property type="term" value="F:endopeptidase inhibitor activity"/>
    <property type="evidence" value="ECO:0007669"/>
    <property type="project" value="InterPro"/>
</dbReference>
<comment type="caution">
    <text evidence="5">The sequence shown here is derived from an EMBL/GenBank/DDBJ whole genome shotgun (WGS) entry which is preliminary data.</text>
</comment>
<organism evidence="5 6">
    <name type="scientific">Caldimonas caldifontis</name>
    <dbReference type="NCBI Taxonomy" id="1452508"/>
    <lineage>
        <taxon>Bacteria</taxon>
        <taxon>Pseudomonadati</taxon>
        <taxon>Pseudomonadota</taxon>
        <taxon>Betaproteobacteria</taxon>
        <taxon>Burkholderiales</taxon>
        <taxon>Sphaerotilaceae</taxon>
        <taxon>Caldimonas</taxon>
    </lineage>
</organism>
<dbReference type="InterPro" id="IPR041246">
    <property type="entry name" value="Bact_MG10"/>
</dbReference>
<feature type="domain" description="Alpha-2-macroglobulin" evidence="4">
    <location>
        <begin position="964"/>
        <end position="1053"/>
    </location>
</feature>
<dbReference type="Pfam" id="PF17970">
    <property type="entry name" value="bMG1"/>
    <property type="match status" value="1"/>
</dbReference>
<dbReference type="PIRSF" id="PIRSF038980">
    <property type="entry name" value="A2M_bac"/>
    <property type="match status" value="1"/>
</dbReference>
<evidence type="ECO:0000256" key="2">
    <source>
        <dbReference type="ARBA" id="ARBA00022729"/>
    </source>
</evidence>
<dbReference type="InterPro" id="IPR011626">
    <property type="entry name" value="Alpha-macroglobulin_TED"/>
</dbReference>
<proteinExistence type="inferred from homology"/>
<dbReference type="InterPro" id="IPR026284">
    <property type="entry name" value="A2MG_proteobact"/>
</dbReference>
<feature type="domain" description="Alpha-2-macroglobulin bait region" evidence="3">
    <location>
        <begin position="759"/>
        <end position="903"/>
    </location>
</feature>
<dbReference type="Pfam" id="PF07678">
    <property type="entry name" value="TED_complement"/>
    <property type="match status" value="1"/>
</dbReference>
<dbReference type="InterPro" id="IPR011625">
    <property type="entry name" value="A2M_N_BRD"/>
</dbReference>
<dbReference type="SMART" id="SM01359">
    <property type="entry name" value="A2M_N_2"/>
    <property type="match status" value="1"/>
</dbReference>
<keyword evidence="2" id="KW-0732">Signal</keyword>
<dbReference type="InterPro" id="IPR049122">
    <property type="entry name" value="A2MG_CUB"/>
</dbReference>
<dbReference type="OrthoDB" id="9767116at2"/>
<evidence type="ECO:0000313" key="6">
    <source>
        <dbReference type="Proteomes" id="UP000238605"/>
    </source>
</evidence>
<dbReference type="Pfam" id="PF21142">
    <property type="entry name" value="A2M_bMG2"/>
    <property type="match status" value="1"/>
</dbReference>
<dbReference type="Pfam" id="PF07703">
    <property type="entry name" value="A2M_BRD"/>
    <property type="match status" value="1"/>
</dbReference>
<dbReference type="Gene3D" id="2.60.40.1930">
    <property type="match status" value="1"/>
</dbReference>
<name>A0A2S5STE0_9BURK</name>
<dbReference type="InterPro" id="IPR041462">
    <property type="entry name" value="Bact_A2M_MG6"/>
</dbReference>
<sequence length="1672" mass="184277">MTGRGRIVVAVVAGLLALAGAGMAWWYVAGRDTGASAGGGSGDPDTAFAALECKPRLLDDRLALAVVFSQPLDGAQNLGERLRVTDLGPQGAAASAAAPQDGAIVRGSWTLGENPRIAYFPYVQPQRRFRIEVSAELQSVDGKPLGQAHQCEVTSEAMPPSWYFASRGVVLPARQNGGLPIVTVNQPEVDVQFLKVDEAELPRFFERVLGTRRDEDEYDYGRSGTLQGRVSAWELDRLRESTRSVYLGRFRTDDAPNRRHVSFLPVESIPQLQDPGVYIAVMGQPGRFGEDYQVTYFYVSDIGLHARRYTGRMEVFATSLRTGSALGGIEVEILDTHARRVAQATADREGRASFPNLPEAARLVVARQGGELSVVALQAPGLDLSEFDVGGHLARPAKLFAYAGRDLYRPGERFTLSVLARDPDGRLLPPAPLQAVLKRPDGRTVQTMTWRPDDGRPGYFQHELSLPADAPTGRWLLELRTDPSSRQPDTAWGFQVEEFLPERMKLDLRNASTTLMRDQPFTVDVQGDYLFGAPAAGNRLLVASSIERARLALPQAWPGFVFGDTDDDRVRKREELPEVALDERGRAQVSLPVSVDAAQSPLRVRGSFSLLESGGRPVVRSIERTVWPAAQLLAVRPLFDRDVAPEGGRAGFELIRVDAQGVFVPLPQAALRLVREDRQYHWRFDDQRGWHSGYTTSDELVDTRSVALTERTTVDLPVRWGRYRLEVDDPQTGLTLRYRFYAGWNAQDAETLGNRPDRVLLKLAQAPLRAGQTAELHITPPHDGTALVTVEGDRLLWSRRIEVTTQGAVVQIPIEEGWARHDLYATVTAFRPGSQGDRVTPARAVGLIHLPLARDDRAVKVSITAPAKVEPEKRMLVKVRAEGLQGARGIVTVSAVDVGILNITRYASPAPLDFFFGKHRYTPEMLDLYGKLIEKMDGTAARLAYGGDSSVRDTQSLPRKVKLVDLFSGPVALDERGQAEIPLDVPDFNGTLRLMAVVSAAERFGSTEAETVSAAPVVAELSTPRFISPGDAATLALDVTNLSGAAQTVTVKLVADAPVRIVDGGERTLQLNHQQRQTVRFAAEATDAYGLGRLRLEVRTASGVRIERESFLQVQPPVALEREVRRVRLEPGQSLALDPAWVARYFPGSATVGLSVSNRPPLNISRLVEGLLAYPYGCLEQTTSSAYPHVFIDEAGAKAVGLAPRTREERARAIDVALGRIAGLQRANGGYTLWGDGPYETWLTAYVQGFLQDARAEGFEVPESLYRDGQAWLLQQLQQAPNRFPTLPASAKPDAQGRYDAREYQLLRDSHQRFAELAHVAYVLARDQRAPLATLRYLHDQVRDRARSPLPLVHLSIALRLMGDEARADVALNDALQRPYGIHRGAGGYEWLGDYGSELRDLAMSYALLARHAVAHPRRENLVFDLARLLPVRSYLSTQERLALFLAARAAGGADASEWRAELRQGEAVQTLSSRSTEQRSLEARRLAQGVSLTNRHSDALFIEVETEGYPRQAPAPKSDVIELQRQWFDLKGQPLADGQPLRVGDMLIARVQVRARQRIEDGLVVDRIPAGFEVENLNLSQGTQAQELTVGGVNVAQAMADARIKHREFRDDRYVAAARLDGNLLNVFYLLRVVSPGRYVVPAPFAEDMYRPELRGMGTAPPPVNIVDPHR</sequence>
<dbReference type="SMART" id="SM01360">
    <property type="entry name" value="A2M"/>
    <property type="match status" value="1"/>
</dbReference>
<accession>A0A2S5STE0</accession>
<keyword evidence="6" id="KW-1185">Reference proteome</keyword>
<dbReference type="InterPro" id="IPR008930">
    <property type="entry name" value="Terpenoid_cyclase/PrenylTrfase"/>
</dbReference>
<dbReference type="Proteomes" id="UP000238605">
    <property type="component" value="Unassembled WGS sequence"/>
</dbReference>
<dbReference type="Pfam" id="PF17973">
    <property type="entry name" value="bMG10"/>
    <property type="match status" value="1"/>
</dbReference>
<gene>
    <name evidence="5" type="ORF">C1704_11820</name>
</gene>
<dbReference type="Pfam" id="PF17962">
    <property type="entry name" value="bMG6"/>
    <property type="match status" value="1"/>
</dbReference>
<dbReference type="GO" id="GO:0005615">
    <property type="term" value="C:extracellular space"/>
    <property type="evidence" value="ECO:0007669"/>
    <property type="project" value="InterPro"/>
</dbReference>
<dbReference type="Pfam" id="PF01835">
    <property type="entry name" value="MG2"/>
    <property type="match status" value="1"/>
</dbReference>
<dbReference type="InterPro" id="IPR047565">
    <property type="entry name" value="Alpha-macroglob_thiol-ester_cl"/>
</dbReference>
<dbReference type="EMBL" id="PSNX01000010">
    <property type="protein sequence ID" value="PPE65976.1"/>
    <property type="molecule type" value="Genomic_DNA"/>
</dbReference>
<dbReference type="InterPro" id="IPR049120">
    <property type="entry name" value="A2M_bMG2"/>
</dbReference>
<comment type="similarity">
    <text evidence="1">Belongs to the protease inhibitor I39 (alpha-2-macroglobulin) family. Bacterial alpha-2-macroglobulin subfamily.</text>
</comment>
<dbReference type="InterPro" id="IPR041203">
    <property type="entry name" value="Bact_A2M_MG5"/>
</dbReference>
<dbReference type="InterPro" id="IPR002890">
    <property type="entry name" value="MG2"/>
</dbReference>
<dbReference type="SUPFAM" id="SSF48239">
    <property type="entry name" value="Terpenoid cyclases/Protein prenyltransferases"/>
    <property type="match status" value="1"/>
</dbReference>
<dbReference type="PANTHER" id="PTHR40094">
    <property type="entry name" value="ALPHA-2-MACROGLOBULIN HOMOLOG"/>
    <property type="match status" value="1"/>
</dbReference>
<dbReference type="Pfam" id="PF21765">
    <property type="entry name" value="CUB_A2MG"/>
    <property type="match status" value="1"/>
</dbReference>
<reference evidence="5 6" key="1">
    <citation type="submission" date="2018-02" db="EMBL/GenBank/DDBJ databases">
        <title>Reclassifiation of [Polyangium] brachysporum DSM 7029 as Guopingzhaonella breviflexa gen. nov., sp. nov., a member of the family Comamonadaceae.</title>
        <authorList>
            <person name="Tang B."/>
        </authorList>
    </citation>
    <scope>NUCLEOTIDE SEQUENCE [LARGE SCALE GENOMIC DNA]</scope>
    <source>
        <strain evidence="5 6">BCRC 80649</strain>
    </source>
</reference>
<dbReference type="InterPro" id="IPR021868">
    <property type="entry name" value="Alpha_2_Macroglob_MG3"/>
</dbReference>
<dbReference type="InterPro" id="IPR001599">
    <property type="entry name" value="Macroglobln_a2"/>
</dbReference>
<evidence type="ECO:0000259" key="3">
    <source>
        <dbReference type="SMART" id="SM01359"/>
    </source>
</evidence>
<dbReference type="PANTHER" id="PTHR40094:SF1">
    <property type="entry name" value="UBIQUITIN DOMAIN-CONTAINING PROTEIN"/>
    <property type="match status" value="1"/>
</dbReference>
<dbReference type="InterPro" id="IPR051802">
    <property type="entry name" value="YfhM-like"/>
</dbReference>
<dbReference type="CDD" id="cd02891">
    <property type="entry name" value="A2M_like"/>
    <property type="match status" value="1"/>
</dbReference>
<evidence type="ECO:0000313" key="5">
    <source>
        <dbReference type="EMBL" id="PPE65976.1"/>
    </source>
</evidence>
<dbReference type="SMART" id="SM01419">
    <property type="entry name" value="Thiol-ester_cl"/>
    <property type="match status" value="1"/>
</dbReference>
<dbReference type="InterPro" id="IPR040639">
    <property type="entry name" value="A2MG_MG1"/>
</dbReference>
<dbReference type="Gene3D" id="1.50.10.20">
    <property type="match status" value="1"/>
</dbReference>
<dbReference type="Pfam" id="PF11974">
    <property type="entry name" value="bMG3"/>
    <property type="match status" value="1"/>
</dbReference>
<dbReference type="Pfam" id="PF17972">
    <property type="entry name" value="bMG5"/>
    <property type="match status" value="1"/>
</dbReference>
<evidence type="ECO:0000259" key="4">
    <source>
        <dbReference type="SMART" id="SM01360"/>
    </source>
</evidence>
<dbReference type="Pfam" id="PF00207">
    <property type="entry name" value="A2M"/>
    <property type="match status" value="1"/>
</dbReference>
<dbReference type="RefSeq" id="WP_104302925.1">
    <property type="nucleotide sequence ID" value="NZ_PSNX01000010.1"/>
</dbReference>
<evidence type="ECO:0000256" key="1">
    <source>
        <dbReference type="ARBA" id="ARBA00010556"/>
    </source>
</evidence>
<protein>
    <submittedName>
        <fullName evidence="5">Alpha-2-macroglobulin</fullName>
    </submittedName>
</protein>